<reference evidence="2 3" key="1">
    <citation type="submission" date="2016-11" db="EMBL/GenBank/DDBJ databases">
        <authorList>
            <person name="Jaros S."/>
            <person name="Januszkiewicz K."/>
            <person name="Wedrychowicz H."/>
        </authorList>
    </citation>
    <scope>NUCLEOTIDE SEQUENCE [LARGE SCALE GENOMIC DNA]</scope>
    <source>
        <strain evidence="2 3">DSM 24574</strain>
    </source>
</reference>
<evidence type="ECO:0000256" key="1">
    <source>
        <dbReference type="SAM" id="Phobius"/>
    </source>
</evidence>
<dbReference type="SUPFAM" id="SSF48452">
    <property type="entry name" value="TPR-like"/>
    <property type="match status" value="1"/>
</dbReference>
<feature type="transmembrane region" description="Helical" evidence="1">
    <location>
        <begin position="82"/>
        <end position="101"/>
    </location>
</feature>
<organism evidence="2 3">
    <name type="scientific">Chryseolinea serpens</name>
    <dbReference type="NCBI Taxonomy" id="947013"/>
    <lineage>
        <taxon>Bacteria</taxon>
        <taxon>Pseudomonadati</taxon>
        <taxon>Bacteroidota</taxon>
        <taxon>Cytophagia</taxon>
        <taxon>Cytophagales</taxon>
        <taxon>Fulvivirgaceae</taxon>
        <taxon>Chryseolinea</taxon>
    </lineage>
</organism>
<name>A0A1M5U5H8_9BACT</name>
<dbReference type="OrthoDB" id="821231at2"/>
<dbReference type="Pfam" id="PF13432">
    <property type="entry name" value="TPR_16"/>
    <property type="match status" value="1"/>
</dbReference>
<dbReference type="AlphaFoldDB" id="A0A1M5U5H8"/>
<evidence type="ECO:0000313" key="2">
    <source>
        <dbReference type="EMBL" id="SHH58282.1"/>
    </source>
</evidence>
<dbReference type="STRING" id="947013.SAMN04488109_4475"/>
<evidence type="ECO:0000313" key="3">
    <source>
        <dbReference type="Proteomes" id="UP000184212"/>
    </source>
</evidence>
<dbReference type="Gene3D" id="1.25.40.10">
    <property type="entry name" value="Tetratricopeptide repeat domain"/>
    <property type="match status" value="1"/>
</dbReference>
<dbReference type="Pfam" id="PF13174">
    <property type="entry name" value="TPR_6"/>
    <property type="match status" value="1"/>
</dbReference>
<dbReference type="InterPro" id="IPR019734">
    <property type="entry name" value="TPR_rpt"/>
</dbReference>
<dbReference type="InterPro" id="IPR011990">
    <property type="entry name" value="TPR-like_helical_dom_sf"/>
</dbReference>
<dbReference type="RefSeq" id="WP_073138389.1">
    <property type="nucleotide sequence ID" value="NZ_FQWQ01000003.1"/>
</dbReference>
<proteinExistence type="predicted"/>
<dbReference type="Proteomes" id="UP000184212">
    <property type="component" value="Unassembled WGS sequence"/>
</dbReference>
<dbReference type="EMBL" id="FQWQ01000003">
    <property type="protein sequence ID" value="SHH58282.1"/>
    <property type="molecule type" value="Genomic_DNA"/>
</dbReference>
<keyword evidence="1" id="KW-0812">Transmembrane</keyword>
<keyword evidence="1" id="KW-1133">Transmembrane helix</keyword>
<accession>A0A1M5U5H8</accession>
<sequence length="244" mass="28152">MDTNENDILLLEKFFDEEMNATEREQLMQRVKDDEPFKALYEREKLLIMAIRHDGLKNNLGYLQSLEAAMEREPIATTSRKWYYLSAAAITGVLITLAVMLSRPNDPEQLFQSYFTPYPNVFDPTVRGEQTTPRHSEAFQDYEQGNYSKAADELGTLYKEHPDPGVLMLLGNANLMVGRVEEAKQNFITLNDKFDSLDLQAKWYLSLCYLKTGDMEQARKILRELGETDISYASKARELLEKVK</sequence>
<gene>
    <name evidence="2" type="ORF">SAMN04488109_4475</name>
</gene>
<keyword evidence="3" id="KW-1185">Reference proteome</keyword>
<protein>
    <submittedName>
        <fullName evidence="2">Tetratricopeptide repeat-containing protein</fullName>
    </submittedName>
</protein>
<keyword evidence="1" id="KW-0472">Membrane</keyword>